<keyword evidence="3" id="KW-1185">Reference proteome</keyword>
<dbReference type="Proteomes" id="UP001642409">
    <property type="component" value="Unassembled WGS sequence"/>
</dbReference>
<accession>A0AA86U4C6</accession>
<evidence type="ECO:0000313" key="3">
    <source>
        <dbReference type="Proteomes" id="UP001642409"/>
    </source>
</evidence>
<proteinExistence type="predicted"/>
<sequence>MSQTEFKNLLKLLVTEFIHGDLEFKNVKTQLVLSNRIWKHVDHAMFQTLQMRIFPQCFPNFEQYSYLMAVLLVFEHFQMFQQQNSSLSLSSFFTPLLEKQTAKTLLNIAIVLRQNSCVNLYLQIFQQFGCENVVQFIDTIKIQKKQNIPKDKTPEQQLNMDTVQPVTAPEVYFDEENEFGGLEFRDLDYFDFNYEQINETPTDGPKEKPKAKWELSKMSEAFLQAAPKITQQTHTDNSQILNKILYKKNDVNPLFKQKKKPLIKKQE</sequence>
<comment type="caution">
    <text evidence="1">The sequence shown here is derived from an EMBL/GenBank/DDBJ whole genome shotgun (WGS) entry which is preliminary data.</text>
</comment>
<organism evidence="1">
    <name type="scientific">Hexamita inflata</name>
    <dbReference type="NCBI Taxonomy" id="28002"/>
    <lineage>
        <taxon>Eukaryota</taxon>
        <taxon>Metamonada</taxon>
        <taxon>Diplomonadida</taxon>
        <taxon>Hexamitidae</taxon>
        <taxon>Hexamitinae</taxon>
        <taxon>Hexamita</taxon>
    </lineage>
</organism>
<dbReference type="EMBL" id="CATOUU010000697">
    <property type="protein sequence ID" value="CAI9942010.1"/>
    <property type="molecule type" value="Genomic_DNA"/>
</dbReference>
<dbReference type="AlphaFoldDB" id="A0AA86U4C6"/>
<evidence type="ECO:0000313" key="1">
    <source>
        <dbReference type="EMBL" id="CAI9942010.1"/>
    </source>
</evidence>
<name>A0AA86U4C6_9EUKA</name>
<reference evidence="2 3" key="2">
    <citation type="submission" date="2024-07" db="EMBL/GenBank/DDBJ databases">
        <authorList>
            <person name="Akdeniz Z."/>
        </authorList>
    </citation>
    <scope>NUCLEOTIDE SEQUENCE [LARGE SCALE GENOMIC DNA]</scope>
</reference>
<gene>
    <name evidence="2" type="ORF">HINF_LOCUS13145</name>
    <name evidence="1" type="ORF">HINF_LOCUS29655</name>
</gene>
<protein>
    <submittedName>
        <fullName evidence="2">Hypothetical_protein</fullName>
    </submittedName>
</protein>
<reference evidence="1" key="1">
    <citation type="submission" date="2023-06" db="EMBL/GenBank/DDBJ databases">
        <authorList>
            <person name="Kurt Z."/>
        </authorList>
    </citation>
    <scope>NUCLEOTIDE SEQUENCE</scope>
</reference>
<dbReference type="EMBL" id="CAXDID020000030">
    <property type="protein sequence ID" value="CAL5993599.1"/>
    <property type="molecule type" value="Genomic_DNA"/>
</dbReference>
<evidence type="ECO:0000313" key="2">
    <source>
        <dbReference type="EMBL" id="CAL5993599.1"/>
    </source>
</evidence>